<keyword evidence="2" id="KW-0812">Transmembrane</keyword>
<reference evidence="3" key="3">
    <citation type="submission" date="2025-09" db="UniProtKB">
        <authorList>
            <consortium name="Ensembl"/>
        </authorList>
    </citation>
    <scope>IDENTIFICATION</scope>
</reference>
<dbReference type="GeneTree" id="ENSGT00660000097407"/>
<keyword evidence="4" id="KW-1185">Reference proteome</keyword>
<evidence type="ECO:0000256" key="1">
    <source>
        <dbReference type="SAM" id="MobiDB-lite"/>
    </source>
</evidence>
<evidence type="ECO:0000256" key="2">
    <source>
        <dbReference type="SAM" id="Phobius"/>
    </source>
</evidence>
<dbReference type="OMA" id="PYVANEV"/>
<dbReference type="Proteomes" id="UP000007875">
    <property type="component" value="Unassembled WGS sequence"/>
</dbReference>
<evidence type="ECO:0000313" key="4">
    <source>
        <dbReference type="Proteomes" id="UP000007875"/>
    </source>
</evidence>
<evidence type="ECO:0000313" key="3">
    <source>
        <dbReference type="Ensembl" id="ENSCSAVP00000013132.1"/>
    </source>
</evidence>
<keyword evidence="2" id="KW-0472">Membrane</keyword>
<keyword evidence="2" id="KW-1133">Transmembrane helix</keyword>
<name>H2Z6C0_CIOSA</name>
<protein>
    <submittedName>
        <fullName evidence="3">Uncharacterized protein</fullName>
    </submittedName>
</protein>
<reference evidence="3" key="2">
    <citation type="submission" date="2025-08" db="UniProtKB">
        <authorList>
            <consortium name="Ensembl"/>
        </authorList>
    </citation>
    <scope>IDENTIFICATION</scope>
</reference>
<feature type="region of interest" description="Disordered" evidence="1">
    <location>
        <begin position="1"/>
        <end position="22"/>
    </location>
</feature>
<accession>H2Z6C0</accession>
<feature type="transmembrane region" description="Helical" evidence="2">
    <location>
        <begin position="78"/>
        <end position="98"/>
    </location>
</feature>
<dbReference type="HOGENOM" id="CLU_1834450_0_0_1"/>
<dbReference type="InParanoid" id="H2Z6C0"/>
<dbReference type="Ensembl" id="ENSCSAVT00000013281.1">
    <property type="protein sequence ID" value="ENSCSAVP00000013132.1"/>
    <property type="gene ID" value="ENSCSAVG00000007712.1"/>
</dbReference>
<reference evidence="4" key="1">
    <citation type="submission" date="2003-08" db="EMBL/GenBank/DDBJ databases">
        <authorList>
            <person name="Birren B."/>
            <person name="Nusbaum C."/>
            <person name="Abebe A."/>
            <person name="Abouelleil A."/>
            <person name="Adekoya E."/>
            <person name="Ait-zahra M."/>
            <person name="Allen N."/>
            <person name="Allen T."/>
            <person name="An P."/>
            <person name="Anderson M."/>
            <person name="Anderson S."/>
            <person name="Arachchi H."/>
            <person name="Armbruster J."/>
            <person name="Bachantsang P."/>
            <person name="Baldwin J."/>
            <person name="Barry A."/>
            <person name="Bayul T."/>
            <person name="Blitshsteyn B."/>
            <person name="Bloom T."/>
            <person name="Blye J."/>
            <person name="Boguslavskiy L."/>
            <person name="Borowsky M."/>
            <person name="Boukhgalter B."/>
            <person name="Brunache A."/>
            <person name="Butler J."/>
            <person name="Calixte N."/>
            <person name="Calvo S."/>
            <person name="Camarata J."/>
            <person name="Campo K."/>
            <person name="Chang J."/>
            <person name="Cheshatsang Y."/>
            <person name="Citroen M."/>
            <person name="Collymore A."/>
            <person name="Considine T."/>
            <person name="Cook A."/>
            <person name="Cooke P."/>
            <person name="Corum B."/>
            <person name="Cuomo C."/>
            <person name="David R."/>
            <person name="Dawoe T."/>
            <person name="Degray S."/>
            <person name="Dodge S."/>
            <person name="Dooley K."/>
            <person name="Dorje P."/>
            <person name="Dorjee K."/>
            <person name="Dorris L."/>
            <person name="Duffey N."/>
            <person name="Dupes A."/>
            <person name="Elkins T."/>
            <person name="Engels R."/>
            <person name="Erickson J."/>
            <person name="Farina A."/>
            <person name="Faro S."/>
            <person name="Ferreira P."/>
            <person name="Fischer H."/>
            <person name="Fitzgerald M."/>
            <person name="Foley K."/>
            <person name="Gage D."/>
            <person name="Galagan J."/>
            <person name="Gearin G."/>
            <person name="Gnerre S."/>
            <person name="Gnirke A."/>
            <person name="Goyette A."/>
            <person name="Graham J."/>
            <person name="Grandbois E."/>
            <person name="Gyaltsen K."/>
            <person name="Hafez N."/>
            <person name="Hagopian D."/>
            <person name="Hagos B."/>
            <person name="Hall J."/>
            <person name="Hatcher B."/>
            <person name="Heller A."/>
            <person name="Higgins H."/>
            <person name="Honan T."/>
            <person name="Horn A."/>
            <person name="Houde N."/>
            <person name="Hughes L."/>
            <person name="Hulme W."/>
            <person name="Husby E."/>
            <person name="Iliev I."/>
            <person name="Jaffe D."/>
            <person name="Jones C."/>
            <person name="Kamal M."/>
            <person name="Kamat A."/>
            <person name="Kamvysselis M."/>
            <person name="Karlsson E."/>
            <person name="Kells C."/>
            <person name="Kieu A."/>
            <person name="Kisner P."/>
            <person name="Kodira C."/>
            <person name="Kulbokas E."/>
            <person name="Labutti K."/>
            <person name="Lama D."/>
            <person name="Landers T."/>
            <person name="Leger J."/>
            <person name="Levine S."/>
            <person name="Lewis D."/>
            <person name="Lewis T."/>
            <person name="Lindblad-toh K."/>
            <person name="Liu X."/>
            <person name="Lokyitsang T."/>
            <person name="Lokyitsang Y."/>
            <person name="Lucien O."/>
            <person name="Lui A."/>
            <person name="Ma L.J."/>
            <person name="Mabbitt R."/>
            <person name="Macdonald J."/>
            <person name="Maclean C."/>
            <person name="Major J."/>
            <person name="Manning J."/>
            <person name="Marabella R."/>
            <person name="Maru K."/>
            <person name="Matthews C."/>
            <person name="Mauceli E."/>
            <person name="Mccarthy M."/>
            <person name="Mcdonough S."/>
            <person name="Mcghee T."/>
            <person name="Meldrim J."/>
            <person name="Meneus L."/>
            <person name="Mesirov J."/>
            <person name="Mihalev A."/>
            <person name="Mihova T."/>
            <person name="Mikkelsen T."/>
            <person name="Mlenga V."/>
            <person name="Moru K."/>
            <person name="Mozes J."/>
            <person name="Mulrain L."/>
            <person name="Munson G."/>
            <person name="Naylor J."/>
            <person name="Newes C."/>
            <person name="Nguyen C."/>
            <person name="Nguyen N."/>
            <person name="Nguyen T."/>
            <person name="Nicol R."/>
            <person name="Nielsen C."/>
            <person name="Nizzari M."/>
            <person name="Norbu C."/>
            <person name="Norbu N."/>
            <person name="O'donnell P."/>
            <person name="Okoawo O."/>
            <person name="O'leary S."/>
            <person name="Omotosho B."/>
            <person name="O'neill K."/>
            <person name="Osman S."/>
            <person name="Parker S."/>
            <person name="Perrin D."/>
            <person name="Phunkhang P."/>
            <person name="Piqani B."/>
            <person name="Purcell S."/>
            <person name="Rachupka T."/>
            <person name="Ramasamy U."/>
            <person name="Rameau R."/>
            <person name="Ray V."/>
            <person name="Raymond C."/>
            <person name="Retta R."/>
            <person name="Richardson S."/>
            <person name="Rise C."/>
            <person name="Rodriguez J."/>
            <person name="Rogers J."/>
            <person name="Rogov P."/>
            <person name="Rutman M."/>
            <person name="Schupbach R."/>
            <person name="Seaman C."/>
            <person name="Settipalli S."/>
            <person name="Sharpe T."/>
            <person name="Sheridan J."/>
            <person name="Sherpa N."/>
            <person name="Shi J."/>
            <person name="Smirnov S."/>
            <person name="Smith C."/>
            <person name="Sougnez C."/>
            <person name="Spencer B."/>
            <person name="Stalker J."/>
            <person name="Stange-thomann N."/>
            <person name="Stavropoulos S."/>
            <person name="Stetson K."/>
            <person name="Stone C."/>
            <person name="Stone S."/>
            <person name="Stubbs M."/>
            <person name="Talamas J."/>
            <person name="Tchuinga P."/>
            <person name="Tenzing P."/>
            <person name="Tesfaye S."/>
            <person name="Theodore J."/>
            <person name="Thoulutsang Y."/>
            <person name="Topham K."/>
            <person name="Towey S."/>
            <person name="Tsamla T."/>
            <person name="Tsomo N."/>
            <person name="Vallee D."/>
            <person name="Vassiliev H."/>
            <person name="Venkataraman V."/>
            <person name="Vinson J."/>
            <person name="Vo A."/>
            <person name="Wade C."/>
            <person name="Wang S."/>
            <person name="Wangchuk T."/>
            <person name="Wangdi T."/>
            <person name="Whittaker C."/>
            <person name="Wilkinson J."/>
            <person name="Wu Y."/>
            <person name="Wyman D."/>
            <person name="Yadav S."/>
            <person name="Yang S."/>
            <person name="Yang X."/>
            <person name="Yeager S."/>
            <person name="Yee E."/>
            <person name="Young G."/>
            <person name="Zainoun J."/>
            <person name="Zembeck L."/>
            <person name="Zimmer A."/>
            <person name="Zody M."/>
            <person name="Lander E."/>
        </authorList>
    </citation>
    <scope>NUCLEOTIDE SEQUENCE [LARGE SCALE GENOMIC DNA]</scope>
</reference>
<dbReference type="AlphaFoldDB" id="H2Z6C0"/>
<proteinExistence type="predicted"/>
<sequence length="141" mass="15526">MLNTVFPADDEDNTDVLGSGEENVRTNVGNLTTTAATTKLYNIDGMPGKLYVNEATTTGYPVISESDLFPNYTASKTILAVVTVIAILAVVLFALATLRYRFNHKGSYYVTEFAEAQKLKKNSSIKMVNIHEVPSTKEWLL</sequence>
<organism evidence="3 4">
    <name type="scientific">Ciona savignyi</name>
    <name type="common">Pacific transparent sea squirt</name>
    <dbReference type="NCBI Taxonomy" id="51511"/>
    <lineage>
        <taxon>Eukaryota</taxon>
        <taxon>Metazoa</taxon>
        <taxon>Chordata</taxon>
        <taxon>Tunicata</taxon>
        <taxon>Ascidiacea</taxon>
        <taxon>Phlebobranchia</taxon>
        <taxon>Cionidae</taxon>
        <taxon>Ciona</taxon>
    </lineage>
</organism>